<dbReference type="InterPro" id="IPR009057">
    <property type="entry name" value="Homeodomain-like_sf"/>
</dbReference>
<dbReference type="Pfam" id="PF05225">
    <property type="entry name" value="HTH_psq"/>
    <property type="match status" value="1"/>
</dbReference>
<sequence length="114" mass="13006">MAAVEHADNLSVREDFFVTFDENTGSSQNKIFPARLRYPQRAESSDRCINCLMPRNYIRKTVKDEHQEEKLKIAICEVLSGRSSIRKAAERYGLAKSTIGSYSKPSTRVVCYLL</sequence>
<comment type="subcellular location">
    <subcellularLocation>
        <location evidence="1">Nucleus</location>
    </subcellularLocation>
</comment>
<feature type="domain" description="HTH psq-type" evidence="2">
    <location>
        <begin position="68"/>
        <end position="102"/>
    </location>
</feature>
<evidence type="ECO:0000256" key="1">
    <source>
        <dbReference type="ARBA" id="ARBA00004123"/>
    </source>
</evidence>
<reference evidence="3 4" key="1">
    <citation type="journal article" date="2023" name="Nucleic Acids Res.">
        <title>The hologenome of Daphnia magna reveals possible DNA methylation and microbiome-mediated evolution of the host genome.</title>
        <authorList>
            <person name="Chaturvedi A."/>
            <person name="Li X."/>
            <person name="Dhandapani V."/>
            <person name="Marshall H."/>
            <person name="Kissane S."/>
            <person name="Cuenca-Cambronero M."/>
            <person name="Asole G."/>
            <person name="Calvet F."/>
            <person name="Ruiz-Romero M."/>
            <person name="Marangio P."/>
            <person name="Guigo R."/>
            <person name="Rago D."/>
            <person name="Mirbahai L."/>
            <person name="Eastwood N."/>
            <person name="Colbourne J.K."/>
            <person name="Zhou J."/>
            <person name="Mallon E."/>
            <person name="Orsini L."/>
        </authorList>
    </citation>
    <scope>NUCLEOTIDE SEQUENCE [LARGE SCALE GENOMIC DNA]</scope>
    <source>
        <strain evidence="3">LRV0_1</strain>
    </source>
</reference>
<organism evidence="3 4">
    <name type="scientific">Daphnia magna</name>
    <dbReference type="NCBI Taxonomy" id="35525"/>
    <lineage>
        <taxon>Eukaryota</taxon>
        <taxon>Metazoa</taxon>
        <taxon>Ecdysozoa</taxon>
        <taxon>Arthropoda</taxon>
        <taxon>Crustacea</taxon>
        <taxon>Branchiopoda</taxon>
        <taxon>Diplostraca</taxon>
        <taxon>Cladocera</taxon>
        <taxon>Anomopoda</taxon>
        <taxon>Daphniidae</taxon>
        <taxon>Daphnia</taxon>
    </lineage>
</organism>
<proteinExistence type="predicted"/>
<comment type="caution">
    <text evidence="3">The sequence shown here is derived from an EMBL/GenBank/DDBJ whole genome shotgun (WGS) entry which is preliminary data.</text>
</comment>
<gene>
    <name evidence="3" type="ORF">OUZ56_018804</name>
</gene>
<dbReference type="SUPFAM" id="SSF46689">
    <property type="entry name" value="Homeodomain-like"/>
    <property type="match status" value="1"/>
</dbReference>
<evidence type="ECO:0000259" key="2">
    <source>
        <dbReference type="Pfam" id="PF05225"/>
    </source>
</evidence>
<evidence type="ECO:0000313" key="3">
    <source>
        <dbReference type="EMBL" id="KAK4009658.1"/>
    </source>
</evidence>
<dbReference type="InterPro" id="IPR007889">
    <property type="entry name" value="HTH_Psq"/>
</dbReference>
<keyword evidence="4" id="KW-1185">Reference proteome</keyword>
<dbReference type="EMBL" id="JAOYFB010000003">
    <property type="protein sequence ID" value="KAK4009658.1"/>
    <property type="molecule type" value="Genomic_DNA"/>
</dbReference>
<dbReference type="Proteomes" id="UP001234178">
    <property type="component" value="Unassembled WGS sequence"/>
</dbReference>
<protein>
    <recommendedName>
        <fullName evidence="2">HTH psq-type domain-containing protein</fullName>
    </recommendedName>
</protein>
<evidence type="ECO:0000313" key="4">
    <source>
        <dbReference type="Proteomes" id="UP001234178"/>
    </source>
</evidence>
<name>A0ABQ9Z9S5_9CRUS</name>
<accession>A0ABQ9Z9S5</accession>